<dbReference type="EMBL" id="LCDD01000002">
    <property type="protein sequence ID" value="KKS47842.1"/>
    <property type="molecule type" value="Genomic_DNA"/>
</dbReference>
<sequence length="196" mass="22028">MKPKEMASQSHQPAAPASPLEAFSQLRYKQVQYLQKYFPGLEPSHIVDLLNTFAPTAEQKDRAEQAEELHQAKAKRHDLSAGLGNLLVDAERRLQTTIAESQKPHPPSGVRKFVDQLLQPLTALSQEAQKKREGLTGILFKDTTEDTQPIKVGESAQQADVPPFLQKHAVRAALSFDIDEKPESGKQRNIWDRSEW</sequence>
<reference evidence="1 2" key="1">
    <citation type="journal article" date="2015" name="Nature">
        <title>rRNA introns, odd ribosomes, and small enigmatic genomes across a large radiation of phyla.</title>
        <authorList>
            <person name="Brown C.T."/>
            <person name="Hug L.A."/>
            <person name="Thomas B.C."/>
            <person name="Sharon I."/>
            <person name="Castelle C.J."/>
            <person name="Singh A."/>
            <person name="Wilkins M.J."/>
            <person name="Williams K.H."/>
            <person name="Banfield J.F."/>
        </authorList>
    </citation>
    <scope>NUCLEOTIDE SEQUENCE [LARGE SCALE GENOMIC DNA]</scope>
</reference>
<proteinExistence type="predicted"/>
<gene>
    <name evidence="1" type="ORF">UV09_C0002G0020</name>
</gene>
<comment type="caution">
    <text evidence="1">The sequence shown here is derived from an EMBL/GenBank/DDBJ whole genome shotgun (WGS) entry which is preliminary data.</text>
</comment>
<evidence type="ECO:0000313" key="1">
    <source>
        <dbReference type="EMBL" id="KKS47842.1"/>
    </source>
</evidence>
<dbReference type="AlphaFoldDB" id="A0A0G0ZGJ5"/>
<evidence type="ECO:0000313" key="2">
    <source>
        <dbReference type="Proteomes" id="UP000034320"/>
    </source>
</evidence>
<name>A0A0G0ZGJ5_9BACT</name>
<protein>
    <submittedName>
        <fullName evidence="1">Uncharacterized protein</fullName>
    </submittedName>
</protein>
<dbReference type="Proteomes" id="UP000034320">
    <property type="component" value="Unassembled WGS sequence"/>
</dbReference>
<accession>A0A0G0ZGJ5</accession>
<organism evidence="1 2">
    <name type="scientific">Candidatus Gottesmanbacteria bacterium GW2011_GWA2_42_18</name>
    <dbReference type="NCBI Taxonomy" id="1618442"/>
    <lineage>
        <taxon>Bacteria</taxon>
        <taxon>Candidatus Gottesmaniibacteriota</taxon>
    </lineage>
</organism>